<evidence type="ECO:0000313" key="1">
    <source>
        <dbReference type="EMBL" id="VAW46547.1"/>
    </source>
</evidence>
<proteinExistence type="predicted"/>
<accession>A0A3B0W782</accession>
<name>A0A3B0W782_9ZZZZ</name>
<reference evidence="1" key="1">
    <citation type="submission" date="2018-06" db="EMBL/GenBank/DDBJ databases">
        <authorList>
            <person name="Zhirakovskaya E."/>
        </authorList>
    </citation>
    <scope>NUCLEOTIDE SEQUENCE</scope>
</reference>
<gene>
    <name evidence="1" type="ORF">MNBD_GAMMA03-561</name>
</gene>
<dbReference type="EMBL" id="UOFC01000106">
    <property type="protein sequence ID" value="VAW46547.1"/>
    <property type="molecule type" value="Genomic_DNA"/>
</dbReference>
<protein>
    <submittedName>
        <fullName evidence="1">Outer membrane beta-barrel assembly protein BamC</fullName>
    </submittedName>
</protein>
<dbReference type="AlphaFoldDB" id="A0A3B0W782"/>
<sequence length="372" mass="42725">MHLSKKIIFISASFGMLSLTGCSIFDRSENNYRDSETEVVKALEMPPNLFNPSKSKNDLSMAIAQLEQDQDSLADQDSEKHIPTFKSDGLSIKSNLSERWLEIESDNSEQVWQNVKRFLHSFGFTIAEERKDIGFLKTEYLKRSELVPMNDVGLVTKLLNSWRPELADGVFDKFVVRIETDVNAGMTRVYFSHHLLYSPDVNEALDQGDRWKIKPYRPEMEAEALYQSMVFFGSSSEKALAQLKVTETKIELVDGEEFGHLVLRASLEKSWSYLQATVYRADWSIKEVRADRYTLWVNVPENIQQQDSFLSSLAFWRSSDKQNLPSTVTLSLRMDEEQSEKTILTVEAPEGETPLSSEQRRYIFENLGLLAQ</sequence>
<dbReference type="PROSITE" id="PS51257">
    <property type="entry name" value="PROKAR_LIPOPROTEIN"/>
    <property type="match status" value="1"/>
</dbReference>
<organism evidence="1">
    <name type="scientific">hydrothermal vent metagenome</name>
    <dbReference type="NCBI Taxonomy" id="652676"/>
    <lineage>
        <taxon>unclassified sequences</taxon>
        <taxon>metagenomes</taxon>
        <taxon>ecological metagenomes</taxon>
    </lineage>
</organism>